<evidence type="ECO:0000259" key="1">
    <source>
        <dbReference type="PROSITE" id="PS50011"/>
    </source>
</evidence>
<dbReference type="PROSITE" id="PS50011">
    <property type="entry name" value="PROTEIN_KINASE_DOM"/>
    <property type="match status" value="1"/>
</dbReference>
<proteinExistence type="predicted"/>
<dbReference type="OrthoDB" id="26722at2759"/>
<feature type="domain" description="Protein kinase" evidence="1">
    <location>
        <begin position="1"/>
        <end position="199"/>
    </location>
</feature>
<accession>A0A067PG29</accession>
<dbReference type="SUPFAM" id="SSF56112">
    <property type="entry name" value="Protein kinase-like (PK-like)"/>
    <property type="match status" value="1"/>
</dbReference>
<dbReference type="InterPro" id="IPR008266">
    <property type="entry name" value="Tyr_kinase_AS"/>
</dbReference>
<dbReference type="HOGENOM" id="CLU_000288_7_18_1"/>
<dbReference type="EMBL" id="KL197770">
    <property type="protein sequence ID" value="KDQ49932.1"/>
    <property type="molecule type" value="Genomic_DNA"/>
</dbReference>
<organism evidence="2 3">
    <name type="scientific">Jaapia argillacea MUCL 33604</name>
    <dbReference type="NCBI Taxonomy" id="933084"/>
    <lineage>
        <taxon>Eukaryota</taxon>
        <taxon>Fungi</taxon>
        <taxon>Dikarya</taxon>
        <taxon>Basidiomycota</taxon>
        <taxon>Agaricomycotina</taxon>
        <taxon>Agaricomycetes</taxon>
        <taxon>Agaricomycetidae</taxon>
        <taxon>Jaapiales</taxon>
        <taxon>Jaapiaceae</taxon>
        <taxon>Jaapia</taxon>
    </lineage>
</organism>
<dbReference type="InParanoid" id="A0A067PG29"/>
<dbReference type="PROSITE" id="PS00109">
    <property type="entry name" value="PROTEIN_KINASE_TYR"/>
    <property type="match status" value="1"/>
</dbReference>
<reference evidence="3" key="1">
    <citation type="journal article" date="2014" name="Proc. Natl. Acad. Sci. U.S.A.">
        <title>Extensive sampling of basidiomycete genomes demonstrates inadequacy of the white-rot/brown-rot paradigm for wood decay fungi.</title>
        <authorList>
            <person name="Riley R."/>
            <person name="Salamov A.A."/>
            <person name="Brown D.W."/>
            <person name="Nagy L.G."/>
            <person name="Floudas D."/>
            <person name="Held B.W."/>
            <person name="Levasseur A."/>
            <person name="Lombard V."/>
            <person name="Morin E."/>
            <person name="Otillar R."/>
            <person name="Lindquist E.A."/>
            <person name="Sun H."/>
            <person name="LaButti K.M."/>
            <person name="Schmutz J."/>
            <person name="Jabbour D."/>
            <person name="Luo H."/>
            <person name="Baker S.E."/>
            <person name="Pisabarro A.G."/>
            <person name="Walton J.D."/>
            <person name="Blanchette R.A."/>
            <person name="Henrissat B."/>
            <person name="Martin F."/>
            <person name="Cullen D."/>
            <person name="Hibbett D.S."/>
            <person name="Grigoriev I.V."/>
        </authorList>
    </citation>
    <scope>NUCLEOTIDE SEQUENCE [LARGE SCALE GENOMIC DNA]</scope>
    <source>
        <strain evidence="3">MUCL 33604</strain>
    </source>
</reference>
<dbReference type="Pfam" id="PF07714">
    <property type="entry name" value="PK_Tyr_Ser-Thr"/>
    <property type="match status" value="1"/>
</dbReference>
<dbReference type="InterPro" id="IPR011009">
    <property type="entry name" value="Kinase-like_dom_sf"/>
</dbReference>
<dbReference type="InterPro" id="IPR000719">
    <property type="entry name" value="Prot_kinase_dom"/>
</dbReference>
<dbReference type="Proteomes" id="UP000027265">
    <property type="component" value="Unassembled WGS sequence"/>
</dbReference>
<sequence>MVLELSDFVQASMFSKMEKIDVTSVNRVILDVAKGLEYLHEQGIFHGDISGTNVLVTSEHRGKLCNFGLTRLFTDPNSVLYVTASLAQGGTMVYLAPELLLKKDGLDGKATDAGDIYAFSMLSWELYARKPPFSDVLPNDLVEHVASGERPPILNPRTSPGVRAMPGFLPDVLKRCWSDEPEYRPEASQVVRWLERQFAPVSGGRR</sequence>
<evidence type="ECO:0000313" key="2">
    <source>
        <dbReference type="EMBL" id="KDQ49932.1"/>
    </source>
</evidence>
<dbReference type="PANTHER" id="PTHR44329">
    <property type="entry name" value="SERINE/THREONINE-PROTEIN KINASE TNNI3K-RELATED"/>
    <property type="match status" value="1"/>
</dbReference>
<gene>
    <name evidence="2" type="ORF">JAAARDRAFT_614036</name>
</gene>
<dbReference type="InterPro" id="IPR001245">
    <property type="entry name" value="Ser-Thr/Tyr_kinase_cat_dom"/>
</dbReference>
<dbReference type="STRING" id="933084.A0A067PG29"/>
<dbReference type="GO" id="GO:0005524">
    <property type="term" value="F:ATP binding"/>
    <property type="evidence" value="ECO:0007669"/>
    <property type="project" value="InterPro"/>
</dbReference>
<dbReference type="InterPro" id="IPR051681">
    <property type="entry name" value="Ser/Thr_Kinases-Pseudokinases"/>
</dbReference>
<protein>
    <recommendedName>
        <fullName evidence="1">Protein kinase domain-containing protein</fullName>
    </recommendedName>
</protein>
<name>A0A067PG29_9AGAM</name>
<dbReference type="Gene3D" id="1.10.510.10">
    <property type="entry name" value="Transferase(Phosphotransferase) domain 1"/>
    <property type="match status" value="1"/>
</dbReference>
<keyword evidence="3" id="KW-1185">Reference proteome</keyword>
<dbReference type="GO" id="GO:0004674">
    <property type="term" value="F:protein serine/threonine kinase activity"/>
    <property type="evidence" value="ECO:0007669"/>
    <property type="project" value="TreeGrafter"/>
</dbReference>
<evidence type="ECO:0000313" key="3">
    <source>
        <dbReference type="Proteomes" id="UP000027265"/>
    </source>
</evidence>
<dbReference type="AlphaFoldDB" id="A0A067PG29"/>